<dbReference type="Proteomes" id="UP000639772">
    <property type="component" value="Chromosome 12"/>
</dbReference>
<evidence type="ECO:0000313" key="1">
    <source>
        <dbReference type="EMBL" id="KAG0460271.1"/>
    </source>
</evidence>
<evidence type="ECO:0000313" key="2">
    <source>
        <dbReference type="Proteomes" id="UP000639772"/>
    </source>
</evidence>
<reference evidence="1 2" key="1">
    <citation type="journal article" date="2020" name="Nat. Food">
        <title>A phased Vanilla planifolia genome enables genetic improvement of flavour and production.</title>
        <authorList>
            <person name="Hasing T."/>
            <person name="Tang H."/>
            <person name="Brym M."/>
            <person name="Khazi F."/>
            <person name="Huang T."/>
            <person name="Chambers A.H."/>
        </authorList>
    </citation>
    <scope>NUCLEOTIDE SEQUENCE [LARGE SCALE GENOMIC DNA]</scope>
    <source>
        <tissue evidence="1">Leaf</tissue>
    </source>
</reference>
<proteinExistence type="predicted"/>
<dbReference type="AlphaFoldDB" id="A0A835UI60"/>
<protein>
    <submittedName>
        <fullName evidence="1">Uncharacterized protein</fullName>
    </submittedName>
</protein>
<accession>A0A835UI60</accession>
<comment type="caution">
    <text evidence="1">The sequence shown here is derived from an EMBL/GenBank/DDBJ whole genome shotgun (WGS) entry which is preliminary data.</text>
</comment>
<gene>
    <name evidence="1" type="ORF">HPP92_023399</name>
</gene>
<dbReference type="EMBL" id="JADCNM010000012">
    <property type="protein sequence ID" value="KAG0460271.1"/>
    <property type="molecule type" value="Genomic_DNA"/>
</dbReference>
<organism evidence="1 2">
    <name type="scientific">Vanilla planifolia</name>
    <name type="common">Vanilla</name>
    <dbReference type="NCBI Taxonomy" id="51239"/>
    <lineage>
        <taxon>Eukaryota</taxon>
        <taxon>Viridiplantae</taxon>
        <taxon>Streptophyta</taxon>
        <taxon>Embryophyta</taxon>
        <taxon>Tracheophyta</taxon>
        <taxon>Spermatophyta</taxon>
        <taxon>Magnoliopsida</taxon>
        <taxon>Liliopsida</taxon>
        <taxon>Asparagales</taxon>
        <taxon>Orchidaceae</taxon>
        <taxon>Vanilloideae</taxon>
        <taxon>Vanilleae</taxon>
        <taxon>Vanilla</taxon>
    </lineage>
</organism>
<sequence>MRCVVCRHDEEEFCRFKWRQEASEELDGGEGLFGGHLITELSDRKFGNFCQVMLWTVGNQTTVIHLPAFRQDSSAMAVLVITAKLRKGNGVRWVIAQEEEEEGGGCKTGARAPSRIILLNQG</sequence>
<name>A0A835UI60_VANPL</name>